<evidence type="ECO:0000313" key="1">
    <source>
        <dbReference type="EMBL" id="PPJ35834.1"/>
    </source>
</evidence>
<accession>A0A2S6AKT9</accession>
<dbReference type="Proteomes" id="UP000239874">
    <property type="component" value="Unassembled WGS sequence"/>
</dbReference>
<comment type="caution">
    <text evidence="1">The sequence shown here is derived from an EMBL/GenBank/DDBJ whole genome shotgun (WGS) entry which is preliminary data.</text>
</comment>
<reference evidence="1 2" key="1">
    <citation type="submission" date="2018-02" db="EMBL/GenBank/DDBJ databases">
        <title>8 Nocardia nova and 1 Nocardia cyriacigeorgica strain used for evolution to TMP-SMX.</title>
        <authorList>
            <person name="Mehta H."/>
            <person name="Weng J."/>
            <person name="Shamoo Y."/>
        </authorList>
    </citation>
    <scope>NUCLEOTIDE SEQUENCE [LARGE SCALE GENOMIC DNA]</scope>
    <source>
        <strain evidence="1 2">MDA3139</strain>
    </source>
</reference>
<protein>
    <submittedName>
        <fullName evidence="1">Uncharacterized protein</fullName>
    </submittedName>
</protein>
<dbReference type="EMBL" id="PSZC01000018">
    <property type="protein sequence ID" value="PPJ35834.1"/>
    <property type="molecule type" value="Genomic_DNA"/>
</dbReference>
<sequence length="239" mass="26572">MLEPRFDLAAAPGVVGYSVRWRDRYSRTGPSIPDNALPPDLQLSELRFGWGDDPSAQIAAVAEWSQPRSHPPVARDTITMRPSWLWMRALTDAYNFQRSLLEYRPDEQQAWWWAAARVSGVISLWSQRTEIELGPLARAAEELSRFSYRSGSRCRPTRPRPASDLGHVALVLGHLQSEDHMVEGLLWGQLIAAARAIARAYGGRGEAQSAVDLERDVVRPLTWARLAMGAGTGRTDGAS</sequence>
<dbReference type="AlphaFoldDB" id="A0A2S6AKT9"/>
<organism evidence="1 2">
    <name type="scientific">Nocardia nova</name>
    <dbReference type="NCBI Taxonomy" id="37330"/>
    <lineage>
        <taxon>Bacteria</taxon>
        <taxon>Bacillati</taxon>
        <taxon>Actinomycetota</taxon>
        <taxon>Actinomycetes</taxon>
        <taxon>Mycobacteriales</taxon>
        <taxon>Nocardiaceae</taxon>
        <taxon>Nocardia</taxon>
    </lineage>
</organism>
<proteinExistence type="predicted"/>
<name>A0A2S6AKT9_9NOCA</name>
<evidence type="ECO:0000313" key="2">
    <source>
        <dbReference type="Proteomes" id="UP000239874"/>
    </source>
</evidence>
<gene>
    <name evidence="1" type="ORF">C5E45_23805</name>
</gene>